<sequence>MLSFTVLLLGFTTVRPLLSVPTPALTRPFLMPSPLAAHPHFHAHHQPQSSARLVPEP</sequence>
<keyword evidence="1" id="KW-0732">Signal</keyword>
<keyword evidence="3" id="KW-1185">Reference proteome</keyword>
<accession>A0A5B7IDL1</accession>
<dbReference type="AlphaFoldDB" id="A0A5B7IDL1"/>
<feature type="chain" id="PRO_5022802617" evidence="1">
    <location>
        <begin position="20"/>
        <end position="57"/>
    </location>
</feature>
<gene>
    <name evidence="2" type="ORF">E2C01_077139</name>
</gene>
<name>A0A5B7IDL1_PORTR</name>
<organism evidence="2 3">
    <name type="scientific">Portunus trituberculatus</name>
    <name type="common">Swimming crab</name>
    <name type="synonym">Neptunus trituberculatus</name>
    <dbReference type="NCBI Taxonomy" id="210409"/>
    <lineage>
        <taxon>Eukaryota</taxon>
        <taxon>Metazoa</taxon>
        <taxon>Ecdysozoa</taxon>
        <taxon>Arthropoda</taxon>
        <taxon>Crustacea</taxon>
        <taxon>Multicrustacea</taxon>
        <taxon>Malacostraca</taxon>
        <taxon>Eumalacostraca</taxon>
        <taxon>Eucarida</taxon>
        <taxon>Decapoda</taxon>
        <taxon>Pleocyemata</taxon>
        <taxon>Brachyura</taxon>
        <taxon>Eubrachyura</taxon>
        <taxon>Portunoidea</taxon>
        <taxon>Portunidae</taxon>
        <taxon>Portuninae</taxon>
        <taxon>Portunus</taxon>
    </lineage>
</organism>
<proteinExistence type="predicted"/>
<dbReference type="EMBL" id="VSRR010059850">
    <property type="protein sequence ID" value="MPC82470.1"/>
    <property type="molecule type" value="Genomic_DNA"/>
</dbReference>
<evidence type="ECO:0000313" key="3">
    <source>
        <dbReference type="Proteomes" id="UP000324222"/>
    </source>
</evidence>
<reference evidence="2 3" key="1">
    <citation type="submission" date="2019-05" db="EMBL/GenBank/DDBJ databases">
        <title>Another draft genome of Portunus trituberculatus and its Hox gene families provides insights of decapod evolution.</title>
        <authorList>
            <person name="Jeong J.-H."/>
            <person name="Song I."/>
            <person name="Kim S."/>
            <person name="Choi T."/>
            <person name="Kim D."/>
            <person name="Ryu S."/>
            <person name="Kim W."/>
        </authorList>
    </citation>
    <scope>NUCLEOTIDE SEQUENCE [LARGE SCALE GENOMIC DNA]</scope>
    <source>
        <tissue evidence="2">Muscle</tissue>
    </source>
</reference>
<evidence type="ECO:0000313" key="2">
    <source>
        <dbReference type="EMBL" id="MPC82470.1"/>
    </source>
</evidence>
<evidence type="ECO:0000256" key="1">
    <source>
        <dbReference type="SAM" id="SignalP"/>
    </source>
</evidence>
<protein>
    <submittedName>
        <fullName evidence="2">Uncharacterized protein</fullName>
    </submittedName>
</protein>
<feature type="signal peptide" evidence="1">
    <location>
        <begin position="1"/>
        <end position="19"/>
    </location>
</feature>
<dbReference type="Proteomes" id="UP000324222">
    <property type="component" value="Unassembled WGS sequence"/>
</dbReference>
<comment type="caution">
    <text evidence="2">The sequence shown here is derived from an EMBL/GenBank/DDBJ whole genome shotgun (WGS) entry which is preliminary data.</text>
</comment>